<dbReference type="Gene3D" id="1.10.340.70">
    <property type="match status" value="1"/>
</dbReference>
<dbReference type="PANTHER" id="PTHR37984:SF5">
    <property type="entry name" value="PROTEIN NYNRIN-LIKE"/>
    <property type="match status" value="1"/>
</dbReference>
<dbReference type="EMBL" id="JADWDJ010000017">
    <property type="protein sequence ID" value="KAG5267640.1"/>
    <property type="molecule type" value="Genomic_DNA"/>
</dbReference>
<dbReference type="GO" id="GO:0003676">
    <property type="term" value="F:nucleic acid binding"/>
    <property type="evidence" value="ECO:0007669"/>
    <property type="project" value="InterPro"/>
</dbReference>
<evidence type="ECO:0000313" key="5">
    <source>
        <dbReference type="Proteomes" id="UP000823561"/>
    </source>
</evidence>
<reference evidence="4 5" key="1">
    <citation type="submission" date="2020-10" db="EMBL/GenBank/DDBJ databases">
        <title>Chromosome-scale genome assembly of the Allis shad, Alosa alosa.</title>
        <authorList>
            <person name="Margot Z."/>
            <person name="Christophe K."/>
            <person name="Cabau C."/>
            <person name="Louis A."/>
            <person name="Berthelot C."/>
            <person name="Parey E."/>
            <person name="Roest Crollius H."/>
            <person name="Montfort J."/>
            <person name="Robinson-Rechavi M."/>
            <person name="Bucao C."/>
            <person name="Bouchez O."/>
            <person name="Gislard M."/>
            <person name="Lluch J."/>
            <person name="Milhes M."/>
            <person name="Lampietro C."/>
            <person name="Lopez Roques C."/>
            <person name="Donnadieu C."/>
            <person name="Braasch I."/>
            <person name="Desvignes T."/>
            <person name="Postlethwait J."/>
            <person name="Bobe J."/>
            <person name="Guiguen Y."/>
        </authorList>
    </citation>
    <scope>NUCLEOTIDE SEQUENCE [LARGE SCALE GENOMIC DNA]</scope>
    <source>
        <strain evidence="4">M-15738</strain>
        <tissue evidence="4">Blood</tissue>
    </source>
</reference>
<dbReference type="Proteomes" id="UP000823561">
    <property type="component" value="Chromosome 17"/>
</dbReference>
<evidence type="ECO:0000256" key="2">
    <source>
        <dbReference type="SAM" id="MobiDB-lite"/>
    </source>
</evidence>
<dbReference type="Gene3D" id="3.30.420.10">
    <property type="entry name" value="Ribonuclease H-like superfamily/Ribonuclease H"/>
    <property type="match status" value="1"/>
</dbReference>
<gene>
    <name evidence="4" type="ORF">AALO_G00223980</name>
</gene>
<comment type="caution">
    <text evidence="4">The sequence shown here is derived from an EMBL/GenBank/DDBJ whole genome shotgun (WGS) entry which is preliminary data.</text>
</comment>
<feature type="domain" description="Integrase zinc-binding" evidence="3">
    <location>
        <begin position="55"/>
        <end position="110"/>
    </location>
</feature>
<evidence type="ECO:0000259" key="3">
    <source>
        <dbReference type="Pfam" id="PF17921"/>
    </source>
</evidence>
<protein>
    <recommendedName>
        <fullName evidence="1">Gypsy retrotransposon integrase-like protein 1</fullName>
    </recommendedName>
</protein>
<dbReference type="Pfam" id="PF17921">
    <property type="entry name" value="Integrase_H2C2"/>
    <property type="match status" value="1"/>
</dbReference>
<feature type="region of interest" description="Disordered" evidence="2">
    <location>
        <begin position="224"/>
        <end position="247"/>
    </location>
</feature>
<keyword evidence="5" id="KW-1185">Reference proteome</keyword>
<organism evidence="4 5">
    <name type="scientific">Alosa alosa</name>
    <name type="common">allis shad</name>
    <dbReference type="NCBI Taxonomy" id="278164"/>
    <lineage>
        <taxon>Eukaryota</taxon>
        <taxon>Metazoa</taxon>
        <taxon>Chordata</taxon>
        <taxon>Craniata</taxon>
        <taxon>Vertebrata</taxon>
        <taxon>Euteleostomi</taxon>
        <taxon>Actinopterygii</taxon>
        <taxon>Neopterygii</taxon>
        <taxon>Teleostei</taxon>
        <taxon>Clupei</taxon>
        <taxon>Clupeiformes</taxon>
        <taxon>Clupeoidei</taxon>
        <taxon>Clupeidae</taxon>
        <taxon>Alosa</taxon>
    </lineage>
</organism>
<dbReference type="InterPro" id="IPR036397">
    <property type="entry name" value="RNaseH_sf"/>
</dbReference>
<dbReference type="InterPro" id="IPR041588">
    <property type="entry name" value="Integrase_H2C2"/>
</dbReference>
<sequence length="255" mass="29222">MDKRYDELFNFIHHGSYPVGSNKTQRLSLRRYVSKFTLREGQLFFAGTRRAVKSKEDTRRLFIEFHNSPLGGHGGIVRTLKAMCSRFYWHGMSVDIEQWILECDKCQKVGKPLTSVQPLQCIKVSAVWELTNDNIKRALKKLVNDKQDNWDVFLEATLFSLRSKVQTTTKYSPFQLMYGREAVFPSEVPVDMPLSNIILPGEASYGAYVTKKKGSKEATEAKAAENIAKAQEKQQEASAKKVHKKHQRIVYRVGD</sequence>
<dbReference type="InterPro" id="IPR050951">
    <property type="entry name" value="Retrovirus_Pol_polyprotein"/>
</dbReference>
<feature type="compositionally biased region" description="Basic and acidic residues" evidence="2">
    <location>
        <begin position="230"/>
        <end position="239"/>
    </location>
</feature>
<proteinExistence type="predicted"/>
<dbReference type="PANTHER" id="PTHR37984">
    <property type="entry name" value="PROTEIN CBG26694"/>
    <property type="match status" value="1"/>
</dbReference>
<evidence type="ECO:0000313" key="4">
    <source>
        <dbReference type="EMBL" id="KAG5267640.1"/>
    </source>
</evidence>
<accession>A0AAV6FYK7</accession>
<evidence type="ECO:0000256" key="1">
    <source>
        <dbReference type="ARBA" id="ARBA00039658"/>
    </source>
</evidence>
<name>A0AAV6FYK7_9TELE</name>
<dbReference type="AlphaFoldDB" id="A0AAV6FYK7"/>